<dbReference type="Proteomes" id="UP000739565">
    <property type="component" value="Unassembled WGS sequence"/>
</dbReference>
<dbReference type="Pfam" id="PF03401">
    <property type="entry name" value="TctC"/>
    <property type="match status" value="1"/>
</dbReference>
<accession>A0A953NCL3</accession>
<protein>
    <submittedName>
        <fullName evidence="3">Tripartite tricarboxylate transporter substrate binding protein</fullName>
    </submittedName>
</protein>
<name>A0A953NCL3_9BURK</name>
<feature type="signal peptide" evidence="2">
    <location>
        <begin position="1"/>
        <end position="35"/>
    </location>
</feature>
<dbReference type="InterPro" id="IPR042100">
    <property type="entry name" value="Bug_dom1"/>
</dbReference>
<feature type="chain" id="PRO_5038074436" evidence="2">
    <location>
        <begin position="36"/>
        <end position="332"/>
    </location>
</feature>
<reference evidence="3" key="1">
    <citation type="submission" date="2021-07" db="EMBL/GenBank/DDBJ databases">
        <title>New genus and species of the family Alcaligenaceae.</title>
        <authorList>
            <person name="Hahn M.W."/>
        </authorList>
    </citation>
    <scope>NUCLEOTIDE SEQUENCE</scope>
    <source>
        <strain evidence="3">LF4-65</strain>
    </source>
</reference>
<evidence type="ECO:0000256" key="2">
    <source>
        <dbReference type="SAM" id="SignalP"/>
    </source>
</evidence>
<dbReference type="PIRSF" id="PIRSF017082">
    <property type="entry name" value="YflP"/>
    <property type="match status" value="1"/>
</dbReference>
<dbReference type="RefSeq" id="WP_259662289.1">
    <property type="nucleotide sequence ID" value="NZ_JAHXRI010000025.1"/>
</dbReference>
<evidence type="ECO:0000313" key="3">
    <source>
        <dbReference type="EMBL" id="MBZ1351878.1"/>
    </source>
</evidence>
<keyword evidence="4" id="KW-1185">Reference proteome</keyword>
<dbReference type="SUPFAM" id="SSF53850">
    <property type="entry name" value="Periplasmic binding protein-like II"/>
    <property type="match status" value="1"/>
</dbReference>
<comment type="caution">
    <text evidence="3">The sequence shown here is derived from an EMBL/GenBank/DDBJ whole genome shotgun (WGS) entry which is preliminary data.</text>
</comment>
<dbReference type="PANTHER" id="PTHR42928">
    <property type="entry name" value="TRICARBOXYLATE-BINDING PROTEIN"/>
    <property type="match status" value="1"/>
</dbReference>
<dbReference type="Gene3D" id="3.40.190.150">
    <property type="entry name" value="Bordetella uptake gene, domain 1"/>
    <property type="match status" value="1"/>
</dbReference>
<dbReference type="InterPro" id="IPR005064">
    <property type="entry name" value="BUG"/>
</dbReference>
<evidence type="ECO:0000313" key="4">
    <source>
        <dbReference type="Proteomes" id="UP000739565"/>
    </source>
</evidence>
<dbReference type="PANTHER" id="PTHR42928:SF5">
    <property type="entry name" value="BLR1237 PROTEIN"/>
    <property type="match status" value="1"/>
</dbReference>
<dbReference type="AlphaFoldDB" id="A0A953NCL3"/>
<dbReference type="Gene3D" id="3.40.190.10">
    <property type="entry name" value="Periplasmic binding protein-like II"/>
    <property type="match status" value="1"/>
</dbReference>
<organism evidence="3 4">
    <name type="scientific">Zwartia hollandica</name>
    <dbReference type="NCBI Taxonomy" id="324606"/>
    <lineage>
        <taxon>Bacteria</taxon>
        <taxon>Pseudomonadati</taxon>
        <taxon>Pseudomonadota</taxon>
        <taxon>Betaproteobacteria</taxon>
        <taxon>Burkholderiales</taxon>
        <taxon>Alcaligenaceae</taxon>
        <taxon>Zwartia</taxon>
    </lineage>
</organism>
<dbReference type="CDD" id="cd13578">
    <property type="entry name" value="PBP2_Bug27"/>
    <property type="match status" value="1"/>
</dbReference>
<proteinExistence type="inferred from homology"/>
<comment type="similarity">
    <text evidence="1">Belongs to the UPF0065 (bug) family.</text>
</comment>
<sequence>MIRSVRHFAKVAKLSVLTGLVAGLSLVGSSAVAQADYPNKPIRLIVGFAPGGGSDLIARLVAVKLAPVLGQPVIVENKPGAGSNLGAEIALKSPPDGYTLFLSAASYTVNPSFYKLPFDSGTDMTPIALLARGPFIITTNKDFPVKTLKELVELAKASPGKYSYATSGTGSITQLATEYFNEIAGIKLLHVPYKGTSPALTDTVAGHTNIVFGTVASTLPLVKSNQLKALAVTTPARLAALPDVPTVKEAGYPQYEVTNWHGIIAPKGVPVAIQQKLNKAINQVLQDKEMEKTLTSDGLTAAALTPEEFGALLKSEIARWGAVAKSRGLSIK</sequence>
<evidence type="ECO:0000256" key="1">
    <source>
        <dbReference type="ARBA" id="ARBA00006987"/>
    </source>
</evidence>
<gene>
    <name evidence="3" type="ORF">KZZ10_14635</name>
</gene>
<dbReference type="EMBL" id="JAHXRI010000025">
    <property type="protein sequence ID" value="MBZ1351878.1"/>
    <property type="molecule type" value="Genomic_DNA"/>
</dbReference>
<keyword evidence="2" id="KW-0732">Signal</keyword>